<reference evidence="2 3" key="1">
    <citation type="submission" date="2015-10" db="EMBL/GenBank/DDBJ databases">
        <title>Genome analyses suggest a sexual origin of heterokaryosis in a supposedly ancient asexual fungus.</title>
        <authorList>
            <person name="Ropars J."/>
            <person name="Sedzielewska K."/>
            <person name="Noel J."/>
            <person name="Charron P."/>
            <person name="Farinelli L."/>
            <person name="Marton T."/>
            <person name="Kruger M."/>
            <person name="Pelin A."/>
            <person name="Brachmann A."/>
            <person name="Corradi N."/>
        </authorList>
    </citation>
    <scope>NUCLEOTIDE SEQUENCE [LARGE SCALE GENOMIC DNA]</scope>
    <source>
        <strain evidence="2 3">A4</strain>
    </source>
</reference>
<comment type="caution">
    <text evidence="2">The sequence shown here is derived from an EMBL/GenBank/DDBJ whole genome shotgun (WGS) entry which is preliminary data.</text>
</comment>
<dbReference type="EMBL" id="LLXI01003184">
    <property type="protein sequence ID" value="PKY58792.1"/>
    <property type="molecule type" value="Genomic_DNA"/>
</dbReference>
<dbReference type="AlphaFoldDB" id="A0A2I1HIS9"/>
<accession>A0A2I1HIS9</accession>
<keyword evidence="3" id="KW-1185">Reference proteome</keyword>
<feature type="compositionally biased region" description="Basic and acidic residues" evidence="1">
    <location>
        <begin position="69"/>
        <end position="81"/>
    </location>
</feature>
<sequence>MKLTRFINRGWKMTWARDTIEKSRRTYREGRDSLTDPKKSFNDKIENFNKLNEVISGRINEINGNQKESTGKVSKEKRDSDIINTNKKRVAQNQVTRGSEYVIK</sequence>
<evidence type="ECO:0000256" key="1">
    <source>
        <dbReference type="SAM" id="MobiDB-lite"/>
    </source>
</evidence>
<name>A0A2I1HIS9_9GLOM</name>
<proteinExistence type="predicted"/>
<evidence type="ECO:0000313" key="2">
    <source>
        <dbReference type="EMBL" id="PKY58792.1"/>
    </source>
</evidence>
<organism evidence="2 3">
    <name type="scientific">Rhizophagus irregularis</name>
    <dbReference type="NCBI Taxonomy" id="588596"/>
    <lineage>
        <taxon>Eukaryota</taxon>
        <taxon>Fungi</taxon>
        <taxon>Fungi incertae sedis</taxon>
        <taxon>Mucoromycota</taxon>
        <taxon>Glomeromycotina</taxon>
        <taxon>Glomeromycetes</taxon>
        <taxon>Glomerales</taxon>
        <taxon>Glomeraceae</taxon>
        <taxon>Rhizophagus</taxon>
    </lineage>
</organism>
<protein>
    <submittedName>
        <fullName evidence="2">Uncharacterized protein</fullName>
    </submittedName>
</protein>
<evidence type="ECO:0000313" key="3">
    <source>
        <dbReference type="Proteomes" id="UP000234323"/>
    </source>
</evidence>
<dbReference type="Proteomes" id="UP000234323">
    <property type="component" value="Unassembled WGS sequence"/>
</dbReference>
<gene>
    <name evidence="2" type="ORF">RhiirA4_481003</name>
</gene>
<feature type="region of interest" description="Disordered" evidence="1">
    <location>
        <begin position="62"/>
        <end position="84"/>
    </location>
</feature>